<gene>
    <name evidence="2" type="ORF">D777_01647</name>
</gene>
<keyword evidence="1" id="KW-0732">Signal</keyword>
<name>A0A072N2X4_9GAMM</name>
<feature type="signal peptide" evidence="1">
    <location>
        <begin position="1"/>
        <end position="22"/>
    </location>
</feature>
<accession>A0A072N2X4</accession>
<dbReference type="PATRIC" id="fig|1137280.3.peg.1459"/>
<comment type="caution">
    <text evidence="2">The sequence shown here is derived from an EMBL/GenBank/DDBJ whole genome shotgun (WGS) entry which is preliminary data.</text>
</comment>
<dbReference type="EMBL" id="ANIE01000005">
    <property type="protein sequence ID" value="KEF31298.1"/>
    <property type="molecule type" value="Genomic_DNA"/>
</dbReference>
<evidence type="ECO:0000256" key="1">
    <source>
        <dbReference type="SAM" id="SignalP"/>
    </source>
</evidence>
<reference evidence="2 3" key="1">
    <citation type="submission" date="2012-12" db="EMBL/GenBank/DDBJ databases">
        <title>Genome assembly of Marinobacter sp. AK21.</title>
        <authorList>
            <person name="Khatri I."/>
            <person name="Kumar R."/>
            <person name="Vaidya B."/>
            <person name="Subramanian S."/>
            <person name="Pinnaka A."/>
        </authorList>
    </citation>
    <scope>NUCLEOTIDE SEQUENCE [LARGE SCALE GENOMIC DNA]</scope>
    <source>
        <strain evidence="2 3">AK21</strain>
    </source>
</reference>
<evidence type="ECO:0000313" key="3">
    <source>
        <dbReference type="Proteomes" id="UP000035057"/>
    </source>
</evidence>
<keyword evidence="3" id="KW-1185">Reference proteome</keyword>
<dbReference type="OrthoDB" id="7365051at2"/>
<evidence type="ECO:0008006" key="4">
    <source>
        <dbReference type="Google" id="ProtNLM"/>
    </source>
</evidence>
<dbReference type="Proteomes" id="UP000035057">
    <property type="component" value="Unassembled WGS sequence"/>
</dbReference>
<dbReference type="STRING" id="1137280.D777_01647"/>
<protein>
    <recommendedName>
        <fullName evidence="4">Lipoprotein</fullName>
    </recommendedName>
</protein>
<organism evidence="2 3">
    <name type="scientific">Marinobacter nitratireducens</name>
    <dbReference type="NCBI Taxonomy" id="1137280"/>
    <lineage>
        <taxon>Bacteria</taxon>
        <taxon>Pseudomonadati</taxon>
        <taxon>Pseudomonadota</taxon>
        <taxon>Gammaproteobacteria</taxon>
        <taxon>Pseudomonadales</taxon>
        <taxon>Marinobacteraceae</taxon>
        <taxon>Marinobacter</taxon>
    </lineage>
</organism>
<dbReference type="RefSeq" id="WP_036130092.1">
    <property type="nucleotide sequence ID" value="NZ_ANIE01000005.1"/>
</dbReference>
<proteinExistence type="predicted"/>
<sequence>MRIARTLAVLSALIYLTGCASGAQMGNMVYNGPVKTYDTAVKNSVNVTNVSGGEETNPAWTSEISNEAFSGALKQSLRKQGLLSGNGRYKLEALLLEVDQPVFGLDFEVTTHVKYVLTDRDNNGAVVLNETIVAPYTATIGDAFAAIKRLRLANEGSGKANIEGLLEKLSELKIQPGDVTLEQ</sequence>
<dbReference type="AlphaFoldDB" id="A0A072N2X4"/>
<evidence type="ECO:0000313" key="2">
    <source>
        <dbReference type="EMBL" id="KEF31298.1"/>
    </source>
</evidence>
<feature type="chain" id="PRO_5001680414" description="Lipoprotein" evidence="1">
    <location>
        <begin position="23"/>
        <end position="183"/>
    </location>
</feature>